<sequence>MNIRTISLLVIITASPSVKAEGSCPPGHYPIGGQGVAACAPIPQPGSNLPQESRPTGKWIKTWGAIAMGWVGPIPYYGVPVGKLSKSDAESDALERCAKKGPKNCEIKLTYFNQCSAIAEPQTAENLIPDGSTTVFVGNASLDGAANQAAEECKAKNKNFDVGCKVIYNACSNQLFEKY</sequence>
<accession>A0A6B3KHD8</accession>
<dbReference type="EMBL" id="JAAGYV010000114">
    <property type="protein sequence ID" value="NEK74084.1"/>
    <property type="molecule type" value="Genomic_DNA"/>
</dbReference>
<name>A0A6B3KHD8_XANEU</name>
<gene>
    <name evidence="1" type="ORF">G3W62_15080</name>
</gene>
<organism evidence="1">
    <name type="scientific">Xanthomonas euvesicatoria</name>
    <dbReference type="NCBI Taxonomy" id="456327"/>
    <lineage>
        <taxon>Bacteria</taxon>
        <taxon>Pseudomonadati</taxon>
        <taxon>Pseudomonadota</taxon>
        <taxon>Gammaproteobacteria</taxon>
        <taxon>Lysobacterales</taxon>
        <taxon>Lysobacteraceae</taxon>
        <taxon>Xanthomonas</taxon>
    </lineage>
</organism>
<comment type="caution">
    <text evidence="1">The sequence shown here is derived from an EMBL/GenBank/DDBJ whole genome shotgun (WGS) entry which is preliminary data.</text>
</comment>
<dbReference type="InterPro" id="IPR025240">
    <property type="entry name" value="DUF4189"/>
</dbReference>
<dbReference type="Pfam" id="PF13827">
    <property type="entry name" value="DUF4189"/>
    <property type="match status" value="1"/>
</dbReference>
<evidence type="ECO:0000313" key="1">
    <source>
        <dbReference type="EMBL" id="NEK74084.1"/>
    </source>
</evidence>
<proteinExistence type="predicted"/>
<reference evidence="1" key="1">
    <citation type="submission" date="2019-11" db="EMBL/GenBank/DDBJ databases">
        <title>Genome-resolved metagenomics to study the prevalence of co-infection and intraspecific heterogeneity among plant pathogen metapopulations.</title>
        <authorList>
            <person name="Newberry E."/>
            <person name="Bhandari R."/>
            <person name="Kemble J."/>
            <person name="Sikora E."/>
            <person name="Potnis N."/>
        </authorList>
    </citation>
    <scope>NUCLEOTIDE SEQUENCE</scope>
    <source>
        <strain evidence="1">Xe_Pep_Tuscaloosa_18b</strain>
    </source>
</reference>
<dbReference type="RefSeq" id="WP_080755013.1">
    <property type="nucleotide sequence ID" value="NZ_CP167827.1"/>
</dbReference>
<dbReference type="AlphaFoldDB" id="A0A6B3KHD8"/>
<protein>
    <submittedName>
        <fullName evidence="1">DUF4189 domain-containing protein</fullName>
    </submittedName>
</protein>